<dbReference type="GO" id="GO:0033528">
    <property type="term" value="P:S-methylmethionine cycle"/>
    <property type="evidence" value="ECO:0007669"/>
    <property type="project" value="TreeGrafter"/>
</dbReference>
<keyword evidence="2 6" id="KW-0808">Transferase</keyword>
<sequence>MGETSSDTLSSAFMAEFLRKSGGIAIIDGGFATELERHGADLNDPLWSAKCLLTSPHLVHRVHMDYLEAGADIIITASYQATIQGFESKGFSRNESESLLRKSVEIACAARDNYYVRCNTSTSDEAGDGKIFKKRQILIAASVGSYGAYLADGSEYSGDYGDSITLEVLKEFHRRRVQVLAESGADLIAFETVPNKLEAKAYAELLQEENIRIPAWFSFNSKDGIHVVSGDSYSECVLIAESCRNTVAVGINCTPPRFIHGLISSIKKVTTKPIVIYPNSGESYDADLKEWVQNTGVSDEDFVSYVTKWCETGASLVGGCCRTTPNTIRAIYRTLSKR</sequence>
<dbReference type="KEGG" id="mcha:111018483"/>
<evidence type="ECO:0000256" key="3">
    <source>
        <dbReference type="ARBA" id="ARBA00022723"/>
    </source>
</evidence>
<evidence type="ECO:0000256" key="5">
    <source>
        <dbReference type="PIRSR" id="PIRSR037505-2"/>
    </source>
</evidence>
<reference evidence="9" key="1">
    <citation type="submission" date="2025-08" db="UniProtKB">
        <authorList>
            <consortium name="RefSeq"/>
        </authorList>
    </citation>
    <scope>IDENTIFICATION</scope>
    <source>
        <strain evidence="9">OHB3-1</strain>
    </source>
</reference>
<dbReference type="PANTHER" id="PTHR46015">
    <property type="entry name" value="ZGC:172121"/>
    <property type="match status" value="1"/>
</dbReference>
<name>A0A6J1D910_MOMCH</name>
<evidence type="ECO:0000256" key="6">
    <source>
        <dbReference type="PROSITE-ProRule" id="PRU00333"/>
    </source>
</evidence>
<evidence type="ECO:0000256" key="2">
    <source>
        <dbReference type="ARBA" id="ARBA00022679"/>
    </source>
</evidence>
<dbReference type="GO" id="GO:0008270">
    <property type="term" value="F:zinc ion binding"/>
    <property type="evidence" value="ECO:0007669"/>
    <property type="project" value="InterPro"/>
</dbReference>
<dbReference type="GO" id="GO:0008898">
    <property type="term" value="F:S-adenosylmethionine-homocysteine S-methyltransferase activity"/>
    <property type="evidence" value="ECO:0007669"/>
    <property type="project" value="TreeGrafter"/>
</dbReference>
<dbReference type="PANTHER" id="PTHR46015:SF1">
    <property type="entry name" value="HOMOCYSTEINE S-METHYLTRANSFERASE-LIKE ISOFORM 1"/>
    <property type="match status" value="1"/>
</dbReference>
<dbReference type="GeneID" id="111018483"/>
<dbReference type="SUPFAM" id="SSF82282">
    <property type="entry name" value="Homocysteine S-methyltransferase"/>
    <property type="match status" value="1"/>
</dbReference>
<keyword evidence="3 5" id="KW-0479">Metal-binding</keyword>
<evidence type="ECO:0000313" key="8">
    <source>
        <dbReference type="Proteomes" id="UP000504603"/>
    </source>
</evidence>
<organism evidence="8 9">
    <name type="scientific">Momordica charantia</name>
    <name type="common">Bitter gourd</name>
    <name type="synonym">Balsam pear</name>
    <dbReference type="NCBI Taxonomy" id="3673"/>
    <lineage>
        <taxon>Eukaryota</taxon>
        <taxon>Viridiplantae</taxon>
        <taxon>Streptophyta</taxon>
        <taxon>Embryophyta</taxon>
        <taxon>Tracheophyta</taxon>
        <taxon>Spermatophyta</taxon>
        <taxon>Magnoliopsida</taxon>
        <taxon>eudicotyledons</taxon>
        <taxon>Gunneridae</taxon>
        <taxon>Pentapetalae</taxon>
        <taxon>rosids</taxon>
        <taxon>fabids</taxon>
        <taxon>Cucurbitales</taxon>
        <taxon>Cucurbitaceae</taxon>
        <taxon>Momordiceae</taxon>
        <taxon>Momordica</taxon>
    </lineage>
</organism>
<feature type="binding site" evidence="5 6">
    <location>
        <position position="253"/>
    </location>
    <ligand>
        <name>Zn(2+)</name>
        <dbReference type="ChEBI" id="CHEBI:29105"/>
    </ligand>
</feature>
<dbReference type="InterPro" id="IPR017226">
    <property type="entry name" value="BHMT-like"/>
</dbReference>
<keyword evidence="1 6" id="KW-0489">Methyltransferase</keyword>
<evidence type="ECO:0000259" key="7">
    <source>
        <dbReference type="PROSITE" id="PS50970"/>
    </source>
</evidence>
<protein>
    <submittedName>
        <fullName evidence="9">Homocysteine S-methyltransferase 2-like</fullName>
    </submittedName>
</protein>
<dbReference type="RefSeq" id="XP_022150278.1">
    <property type="nucleotide sequence ID" value="XM_022294586.1"/>
</dbReference>
<keyword evidence="8" id="KW-1185">Reference proteome</keyword>
<accession>A0A6J1D910</accession>
<feature type="domain" description="Hcy-binding" evidence="7">
    <location>
        <begin position="13"/>
        <end position="335"/>
    </location>
</feature>
<dbReference type="Proteomes" id="UP000504603">
    <property type="component" value="Unplaced"/>
</dbReference>
<dbReference type="PROSITE" id="PS50970">
    <property type="entry name" value="HCY"/>
    <property type="match status" value="1"/>
</dbReference>
<evidence type="ECO:0000313" key="9">
    <source>
        <dbReference type="RefSeq" id="XP_022150278.1"/>
    </source>
</evidence>
<dbReference type="AlphaFoldDB" id="A0A6J1D910"/>
<dbReference type="InterPro" id="IPR051486">
    <property type="entry name" value="Hcy_S-methyltransferase"/>
</dbReference>
<comment type="cofactor">
    <cofactor evidence="5">
        <name>Zn(2+)</name>
        <dbReference type="ChEBI" id="CHEBI:29105"/>
    </cofactor>
    <text evidence="5">Binds 1 zinc ion per subunit.</text>
</comment>
<dbReference type="NCBIfam" id="NF007020">
    <property type="entry name" value="PRK09485.1"/>
    <property type="match status" value="1"/>
</dbReference>
<dbReference type="PIRSF" id="PIRSF037505">
    <property type="entry name" value="Betaine_HMT"/>
    <property type="match status" value="1"/>
</dbReference>
<proteinExistence type="predicted"/>
<dbReference type="FunFam" id="3.20.20.330:FF:000002">
    <property type="entry name" value="Homocysteine S-methyltransferase"/>
    <property type="match status" value="1"/>
</dbReference>
<evidence type="ECO:0000256" key="1">
    <source>
        <dbReference type="ARBA" id="ARBA00022603"/>
    </source>
</evidence>
<dbReference type="Pfam" id="PF02574">
    <property type="entry name" value="S-methyl_trans"/>
    <property type="match status" value="1"/>
</dbReference>
<dbReference type="InterPro" id="IPR003726">
    <property type="entry name" value="HCY_dom"/>
</dbReference>
<dbReference type="Gene3D" id="3.20.20.330">
    <property type="entry name" value="Homocysteine-binding-like domain"/>
    <property type="match status" value="1"/>
</dbReference>
<feature type="binding site" evidence="5 6">
    <location>
        <position position="321"/>
    </location>
    <ligand>
        <name>Zn(2+)</name>
        <dbReference type="ChEBI" id="CHEBI:29105"/>
    </ligand>
</feature>
<dbReference type="GO" id="GO:0009086">
    <property type="term" value="P:methionine biosynthetic process"/>
    <property type="evidence" value="ECO:0007669"/>
    <property type="project" value="InterPro"/>
</dbReference>
<dbReference type="GO" id="GO:0032259">
    <property type="term" value="P:methylation"/>
    <property type="evidence" value="ECO:0007669"/>
    <property type="project" value="UniProtKB-KW"/>
</dbReference>
<keyword evidence="4 5" id="KW-0862">Zinc</keyword>
<gene>
    <name evidence="9" type="primary">LOC111018483</name>
</gene>
<dbReference type="InterPro" id="IPR036589">
    <property type="entry name" value="HCY_dom_sf"/>
</dbReference>
<evidence type="ECO:0000256" key="4">
    <source>
        <dbReference type="ARBA" id="ARBA00022833"/>
    </source>
</evidence>
<dbReference type="OrthoDB" id="261426at2759"/>
<feature type="binding site" evidence="5 6">
    <location>
        <position position="320"/>
    </location>
    <ligand>
        <name>Zn(2+)</name>
        <dbReference type="ChEBI" id="CHEBI:29105"/>
    </ligand>
</feature>